<dbReference type="GO" id="GO:0008541">
    <property type="term" value="C:proteasome regulatory particle, lid subcomplex"/>
    <property type="evidence" value="ECO:0007669"/>
    <property type="project" value="TreeGrafter"/>
</dbReference>
<sequence>MATLQASIASVEEETLKGTKNSLKTVFEIAAAMTSDDARAYQEKHTSAPAKYLVALVLCCTYLKEEKYIEALALAKNTFEDIGGGNSRILDGIVARLWGVARIASSKTGEDMLEAYMLALAINREYKNTESITVLINAALLNLKEREMYDEAYTFLKHTKLPEGADVGESSVFYYLSSIVYLMAGEYATAEKTITQAIVKSTNTAFTLDCRKVYVLASMHQGKHPNRSFFQTHHGLEHYQKVLLSIKSCSLEIFYQAAEDSKDAFKSDGLWQAVLRLEGAVQKEHVRRIGTVYSKISLGAIAQMLGVSEESAVFLLQKALSEGVIAGFIDTEAREYVSTEKSRREQQSLKIEEMLGIANTLTMLKKHEEAKKKTLEEMKTDMAYNEYQM</sequence>
<keyword evidence="2" id="KW-0647">Proteasome</keyword>
<evidence type="ECO:0000313" key="3">
    <source>
        <dbReference type="Proteomes" id="UP000185944"/>
    </source>
</evidence>
<dbReference type="GeneID" id="93647555"/>
<organism evidence="2 3">
    <name type="scientific">Nematocida displodere</name>
    <dbReference type="NCBI Taxonomy" id="1805483"/>
    <lineage>
        <taxon>Eukaryota</taxon>
        <taxon>Fungi</taxon>
        <taxon>Fungi incertae sedis</taxon>
        <taxon>Microsporidia</taxon>
        <taxon>Nematocida</taxon>
    </lineage>
</organism>
<evidence type="ECO:0000259" key="1">
    <source>
        <dbReference type="PROSITE" id="PS50250"/>
    </source>
</evidence>
<keyword evidence="3" id="KW-1185">Reference proteome</keyword>
<proteinExistence type="predicted"/>
<dbReference type="Pfam" id="PF25573">
    <property type="entry name" value="TPR_PSMD3_N"/>
    <property type="match status" value="1"/>
</dbReference>
<dbReference type="PANTHER" id="PTHR10758:SF2">
    <property type="entry name" value="26S PROTEASOME NON-ATPASE REGULATORY SUBUNIT 3"/>
    <property type="match status" value="1"/>
</dbReference>
<dbReference type="AlphaFoldDB" id="A0A177EBF9"/>
<dbReference type="EMBL" id="LTDL01000042">
    <property type="protein sequence ID" value="OAG29066.1"/>
    <property type="molecule type" value="Genomic_DNA"/>
</dbReference>
<dbReference type="STRING" id="1805483.A0A177EBF9"/>
<evidence type="ECO:0000313" key="2">
    <source>
        <dbReference type="EMBL" id="OAG29066.1"/>
    </source>
</evidence>
<dbReference type="InterPro" id="IPR057985">
    <property type="entry name" value="TPR_PSMD3_N"/>
</dbReference>
<accession>A0A177EBF9</accession>
<dbReference type="Pfam" id="PF01399">
    <property type="entry name" value="PCI"/>
    <property type="match status" value="1"/>
</dbReference>
<dbReference type="OrthoDB" id="1713558at2759"/>
<gene>
    <name evidence="2" type="ORF">NEDG_01205</name>
</gene>
<protein>
    <submittedName>
        <fullName evidence="2">26S proteasome regulatory subunit N3</fullName>
    </submittedName>
</protein>
<dbReference type="RefSeq" id="XP_067543811.1">
    <property type="nucleotide sequence ID" value="XM_067688623.1"/>
</dbReference>
<feature type="domain" description="PCI" evidence="1">
    <location>
        <begin position="171"/>
        <end position="343"/>
    </location>
</feature>
<dbReference type="PROSITE" id="PS50250">
    <property type="entry name" value="PCI"/>
    <property type="match status" value="1"/>
</dbReference>
<dbReference type="GO" id="GO:0006511">
    <property type="term" value="P:ubiquitin-dependent protein catabolic process"/>
    <property type="evidence" value="ECO:0007669"/>
    <property type="project" value="TreeGrafter"/>
</dbReference>
<dbReference type="SUPFAM" id="SSF46785">
    <property type="entry name" value="Winged helix' DNA-binding domain"/>
    <property type="match status" value="1"/>
</dbReference>
<dbReference type="VEuPathDB" id="MicrosporidiaDB:NEDG_01205"/>
<dbReference type="Proteomes" id="UP000185944">
    <property type="component" value="Unassembled WGS sequence"/>
</dbReference>
<dbReference type="InterPro" id="IPR050756">
    <property type="entry name" value="CSN3"/>
</dbReference>
<dbReference type="InterPro" id="IPR036390">
    <property type="entry name" value="WH_DNA-bd_sf"/>
</dbReference>
<comment type="caution">
    <text evidence="2">The sequence shown here is derived from an EMBL/GenBank/DDBJ whole genome shotgun (WGS) entry which is preliminary data.</text>
</comment>
<dbReference type="InterPro" id="IPR000717">
    <property type="entry name" value="PCI_dom"/>
</dbReference>
<reference evidence="2 3" key="1">
    <citation type="submission" date="2016-02" db="EMBL/GenBank/DDBJ databases">
        <title>Discovery of a natural microsporidian pathogen with a broad tissue tropism in Caenorhabditis elegans.</title>
        <authorList>
            <person name="Luallen R.J."/>
            <person name="Reinke A.W."/>
            <person name="Tong L."/>
            <person name="Botts M.R."/>
            <person name="Felix M.-A."/>
            <person name="Troemel E.R."/>
        </authorList>
    </citation>
    <scope>NUCLEOTIDE SEQUENCE [LARGE SCALE GENOMIC DNA]</scope>
    <source>
        <strain evidence="2 3">JUm2807</strain>
    </source>
</reference>
<name>A0A177EBF9_9MICR</name>
<dbReference type="PANTHER" id="PTHR10758">
    <property type="entry name" value="26S PROTEASOME NON-ATPASE REGULATORY SUBUNIT 3/COP9 SIGNALOSOME COMPLEX SUBUNIT 3"/>
    <property type="match status" value="1"/>
</dbReference>